<proteinExistence type="predicted"/>
<evidence type="ECO:0000313" key="2">
    <source>
        <dbReference type="EMBL" id="MFM9608262.1"/>
    </source>
</evidence>
<dbReference type="Proteomes" id="UP001631957">
    <property type="component" value="Unassembled WGS sequence"/>
</dbReference>
<evidence type="ECO:0000313" key="3">
    <source>
        <dbReference type="Proteomes" id="UP001631957"/>
    </source>
</evidence>
<comment type="caution">
    <text evidence="2">The sequence shown here is derived from an EMBL/GenBank/DDBJ whole genome shotgun (WGS) entry which is preliminary data.</text>
</comment>
<feature type="chain" id="PRO_5046049377" description="Lipoprotein" evidence="1">
    <location>
        <begin position="37"/>
        <end position="291"/>
    </location>
</feature>
<dbReference type="PROSITE" id="PS51257">
    <property type="entry name" value="PROKAR_LIPOPROTEIN"/>
    <property type="match status" value="1"/>
</dbReference>
<keyword evidence="1" id="KW-0732">Signal</keyword>
<dbReference type="EMBL" id="JBJVNI010000003">
    <property type="protein sequence ID" value="MFM9608262.1"/>
    <property type="molecule type" value="Genomic_DNA"/>
</dbReference>
<dbReference type="RefSeq" id="WP_409120642.1">
    <property type="nucleotide sequence ID" value="NZ_JBJVNI010000003.1"/>
</dbReference>
<reference evidence="2 3" key="1">
    <citation type="submission" date="2024-12" db="EMBL/GenBank/DDBJ databases">
        <title>Forecasting of Potato common scab and diversities of Pathogenic streptomyces spp. in china.</title>
        <authorList>
            <person name="Handique U."/>
            <person name="Wu J."/>
        </authorList>
    </citation>
    <scope>NUCLEOTIDE SEQUENCE [LARGE SCALE GENOMIC DNA]</scope>
    <source>
        <strain evidence="2 3">ZRIMU1530</strain>
    </source>
</reference>
<evidence type="ECO:0008006" key="4">
    <source>
        <dbReference type="Google" id="ProtNLM"/>
    </source>
</evidence>
<keyword evidence="3" id="KW-1185">Reference proteome</keyword>
<feature type="signal peptide" evidence="1">
    <location>
        <begin position="1"/>
        <end position="36"/>
    </location>
</feature>
<protein>
    <recommendedName>
        <fullName evidence="4">Lipoprotein</fullName>
    </recommendedName>
</protein>
<sequence length="291" mass="31538">MTSSGRKDLGGHRPPRHLTLTALLLPVVVACSGAPAAGPSPAPDTVPPHWLPPIYAAVYDTAEVGGEITAAQGRLIARCMRKAGFTYPDLDPAEIGAPDRPRPFGLESLEQPLAAGESPIAEQPGRVDQRYVRALYDDEDGCQTQADVRLLGERQSLRSWSETRVGLYKAEVEAKNLLWRHPDFAELNARWAACMKRAGFTFRDPSQVLDGLPPKATFRAEPSARADVACKDRTGYLRSAYTGLARAQRHALAGSPDLLPTWKALLRRQCDTARQILARPAAEASSPCPAA</sequence>
<name>A0ABW9HNJ4_9ACTN</name>
<accession>A0ABW9HNJ4</accession>
<evidence type="ECO:0000256" key="1">
    <source>
        <dbReference type="SAM" id="SignalP"/>
    </source>
</evidence>
<gene>
    <name evidence="2" type="ORF">ACKI18_05995</name>
</gene>
<organism evidence="2 3">
    <name type="scientific">Streptomyces niveiscabiei</name>
    <dbReference type="NCBI Taxonomy" id="164115"/>
    <lineage>
        <taxon>Bacteria</taxon>
        <taxon>Bacillati</taxon>
        <taxon>Actinomycetota</taxon>
        <taxon>Actinomycetes</taxon>
        <taxon>Kitasatosporales</taxon>
        <taxon>Streptomycetaceae</taxon>
        <taxon>Streptomyces</taxon>
    </lineage>
</organism>